<comment type="caution">
    <text evidence="3">The sequence shown here is derived from an EMBL/GenBank/DDBJ whole genome shotgun (WGS) entry which is preliminary data.</text>
</comment>
<organism evidence="3 4">
    <name type="scientific">Austropuccinia psidii MF-1</name>
    <dbReference type="NCBI Taxonomy" id="1389203"/>
    <lineage>
        <taxon>Eukaryota</taxon>
        <taxon>Fungi</taxon>
        <taxon>Dikarya</taxon>
        <taxon>Basidiomycota</taxon>
        <taxon>Pucciniomycotina</taxon>
        <taxon>Pucciniomycetes</taxon>
        <taxon>Pucciniales</taxon>
        <taxon>Sphaerophragmiaceae</taxon>
        <taxon>Austropuccinia</taxon>
    </lineage>
</organism>
<feature type="compositionally biased region" description="Polar residues" evidence="2">
    <location>
        <begin position="11"/>
        <end position="25"/>
    </location>
</feature>
<dbReference type="Proteomes" id="UP000765509">
    <property type="component" value="Unassembled WGS sequence"/>
</dbReference>
<dbReference type="GO" id="GO:0006397">
    <property type="term" value="P:mRNA processing"/>
    <property type="evidence" value="ECO:0007669"/>
    <property type="project" value="UniProtKB-KW"/>
</dbReference>
<gene>
    <name evidence="3" type="ORF">O181_009952</name>
</gene>
<evidence type="ECO:0000313" key="4">
    <source>
        <dbReference type="Proteomes" id="UP000765509"/>
    </source>
</evidence>
<feature type="region of interest" description="Disordered" evidence="2">
    <location>
        <begin position="1"/>
        <end position="25"/>
    </location>
</feature>
<dbReference type="AlphaFoldDB" id="A0A9Q3BSS9"/>
<protein>
    <submittedName>
        <fullName evidence="3">Uncharacterized protein</fullName>
    </submittedName>
</protein>
<feature type="compositionally biased region" description="Basic and acidic residues" evidence="2">
    <location>
        <begin position="58"/>
        <end position="70"/>
    </location>
</feature>
<proteinExistence type="predicted"/>
<dbReference type="SUPFAM" id="SSF57756">
    <property type="entry name" value="Retrovirus zinc finger-like domains"/>
    <property type="match status" value="1"/>
</dbReference>
<keyword evidence="4" id="KW-1185">Reference proteome</keyword>
<dbReference type="GO" id="GO:0003676">
    <property type="term" value="F:nucleic acid binding"/>
    <property type="evidence" value="ECO:0007669"/>
    <property type="project" value="InterPro"/>
</dbReference>
<feature type="compositionally biased region" description="Basic and acidic residues" evidence="2">
    <location>
        <begin position="1"/>
        <end position="10"/>
    </location>
</feature>
<evidence type="ECO:0000256" key="1">
    <source>
        <dbReference type="ARBA" id="ARBA00022664"/>
    </source>
</evidence>
<dbReference type="InterPro" id="IPR036875">
    <property type="entry name" value="Znf_CCHC_sf"/>
</dbReference>
<reference evidence="3" key="1">
    <citation type="submission" date="2021-03" db="EMBL/GenBank/DDBJ databases">
        <title>Draft genome sequence of rust myrtle Austropuccinia psidii MF-1, a brazilian biotype.</title>
        <authorList>
            <person name="Quecine M.C."/>
            <person name="Pachon D.M.R."/>
            <person name="Bonatelli M.L."/>
            <person name="Correr F.H."/>
            <person name="Franceschini L.M."/>
            <person name="Leite T.F."/>
            <person name="Margarido G.R.A."/>
            <person name="Almeida C.A."/>
            <person name="Ferrarezi J.A."/>
            <person name="Labate C.A."/>
        </authorList>
    </citation>
    <scope>NUCLEOTIDE SEQUENCE</scope>
    <source>
        <strain evidence="3">MF-1</strain>
    </source>
</reference>
<dbReference type="EMBL" id="AVOT02002406">
    <property type="protein sequence ID" value="MBW0470237.1"/>
    <property type="molecule type" value="Genomic_DNA"/>
</dbReference>
<evidence type="ECO:0000313" key="3">
    <source>
        <dbReference type="EMBL" id="MBW0470237.1"/>
    </source>
</evidence>
<feature type="region of interest" description="Disordered" evidence="2">
    <location>
        <begin position="38"/>
        <end position="70"/>
    </location>
</feature>
<keyword evidence="1" id="KW-0507">mRNA processing</keyword>
<evidence type="ECO:0000256" key="2">
    <source>
        <dbReference type="SAM" id="MobiDB-lite"/>
    </source>
</evidence>
<dbReference type="Gene3D" id="4.10.60.10">
    <property type="entry name" value="Zinc finger, CCHC-type"/>
    <property type="match status" value="1"/>
</dbReference>
<accession>A0A9Q3BSS9</accession>
<sequence length="70" mass="8106">MEEVAKKENSCHNWGSTDHYANNCPNSRKKVYAIVKVPEDSESESMGDAIREQSYNDQDPREKPLVEYQE</sequence>
<dbReference type="GO" id="GO:0008270">
    <property type="term" value="F:zinc ion binding"/>
    <property type="evidence" value="ECO:0007669"/>
    <property type="project" value="InterPro"/>
</dbReference>
<name>A0A9Q3BSS9_9BASI</name>